<protein>
    <submittedName>
        <fullName evidence="1">Uncharacterized protein</fullName>
    </submittedName>
</protein>
<evidence type="ECO:0000313" key="2">
    <source>
        <dbReference type="Proteomes" id="UP000007305"/>
    </source>
</evidence>
<dbReference type="InParanoid" id="A0A804MRT8"/>
<evidence type="ECO:0000313" key="1">
    <source>
        <dbReference type="EnsemblPlants" id="Zm00001eb106780_P001"/>
    </source>
</evidence>
<reference evidence="1" key="3">
    <citation type="submission" date="2021-05" db="UniProtKB">
        <authorList>
            <consortium name="EnsemblPlants"/>
        </authorList>
    </citation>
    <scope>IDENTIFICATION</scope>
    <source>
        <strain evidence="1">cv. B73</strain>
    </source>
</reference>
<reference evidence="1" key="2">
    <citation type="submission" date="2019-07" db="EMBL/GenBank/DDBJ databases">
        <authorList>
            <person name="Seetharam A."/>
            <person name="Woodhouse M."/>
            <person name="Cannon E."/>
        </authorList>
    </citation>
    <scope>NUCLEOTIDE SEQUENCE [LARGE SCALE GENOMIC DNA]</scope>
    <source>
        <strain evidence="1">cv. B73</strain>
    </source>
</reference>
<dbReference type="Gramene" id="Zm00001eb106780_T001">
    <property type="protein sequence ID" value="Zm00001eb106780_P001"/>
    <property type="gene ID" value="Zm00001eb106780"/>
</dbReference>
<dbReference type="AlphaFoldDB" id="A0A804MRT8"/>
<name>A0A804MRT8_MAIZE</name>
<dbReference type="Proteomes" id="UP000007305">
    <property type="component" value="Chromosome 2"/>
</dbReference>
<reference evidence="2" key="1">
    <citation type="submission" date="2015-12" db="EMBL/GenBank/DDBJ databases">
        <title>Update maize B73 reference genome by single molecule sequencing technologies.</title>
        <authorList>
            <consortium name="Maize Genome Sequencing Project"/>
            <person name="Ware D."/>
        </authorList>
    </citation>
    <scope>NUCLEOTIDE SEQUENCE [LARGE SCALE GENOMIC DNA]</scope>
    <source>
        <strain evidence="2">cv. B73</strain>
    </source>
</reference>
<keyword evidence="2" id="KW-1185">Reference proteome</keyword>
<proteinExistence type="predicted"/>
<dbReference type="EnsemblPlants" id="Zm00001eb106780_T001">
    <property type="protein sequence ID" value="Zm00001eb106780_P001"/>
    <property type="gene ID" value="Zm00001eb106780"/>
</dbReference>
<sequence length="147" mass="15338">MSVSAHRCTHGSSPSRSVHCNEYVGARASVAIPIAIHASIPARARLRVLGVALGRLADFVASWARRRRRPARLGGDAWAGASAAVAIASRATAPIIYPVDFTPAGRHGWTAYGRRALGSIATRGVAVAVRSSLRALISTSLARSTAC</sequence>
<accession>A0A804MRT8</accession>
<organism evidence="1 2">
    <name type="scientific">Zea mays</name>
    <name type="common">Maize</name>
    <dbReference type="NCBI Taxonomy" id="4577"/>
    <lineage>
        <taxon>Eukaryota</taxon>
        <taxon>Viridiplantae</taxon>
        <taxon>Streptophyta</taxon>
        <taxon>Embryophyta</taxon>
        <taxon>Tracheophyta</taxon>
        <taxon>Spermatophyta</taxon>
        <taxon>Magnoliopsida</taxon>
        <taxon>Liliopsida</taxon>
        <taxon>Poales</taxon>
        <taxon>Poaceae</taxon>
        <taxon>PACMAD clade</taxon>
        <taxon>Panicoideae</taxon>
        <taxon>Andropogonodae</taxon>
        <taxon>Andropogoneae</taxon>
        <taxon>Tripsacinae</taxon>
        <taxon>Zea</taxon>
    </lineage>
</organism>